<dbReference type="Pfam" id="PF00249">
    <property type="entry name" value="Myb_DNA-binding"/>
    <property type="match status" value="1"/>
</dbReference>
<dbReference type="InterPro" id="IPR017930">
    <property type="entry name" value="Myb_dom"/>
</dbReference>
<comment type="caution">
    <text evidence="3">The sequence shown here is derived from an EMBL/GenBank/DDBJ whole genome shotgun (WGS) entry which is preliminary data.</text>
</comment>
<feature type="domain" description="HTH myb-type" evidence="2">
    <location>
        <begin position="33"/>
        <end position="83"/>
    </location>
</feature>
<dbReference type="Gene3D" id="1.10.10.60">
    <property type="entry name" value="Homeodomain-like"/>
    <property type="match status" value="1"/>
</dbReference>
<reference evidence="3 4" key="1">
    <citation type="submission" date="2018-08" db="EMBL/GenBank/DDBJ databases">
        <title>Aphanomyces genome sequencing and annotation.</title>
        <authorList>
            <person name="Minardi D."/>
            <person name="Oidtmann B."/>
            <person name="Van Der Giezen M."/>
            <person name="Studholme D.J."/>
        </authorList>
    </citation>
    <scope>NUCLEOTIDE SEQUENCE [LARGE SCALE GENOMIC DNA]</scope>
    <source>
        <strain evidence="3 4">NJM0002</strain>
    </source>
</reference>
<feature type="region of interest" description="Disordered" evidence="1">
    <location>
        <begin position="283"/>
        <end position="304"/>
    </location>
</feature>
<name>A0A3R6W430_9STRA</name>
<dbReference type="EMBL" id="QUSY01000018">
    <property type="protein sequence ID" value="RHY34792.1"/>
    <property type="molecule type" value="Genomic_DNA"/>
</dbReference>
<evidence type="ECO:0000313" key="3">
    <source>
        <dbReference type="EMBL" id="RHY34792.1"/>
    </source>
</evidence>
<dbReference type="InterPro" id="IPR001005">
    <property type="entry name" value="SANT/Myb"/>
</dbReference>
<evidence type="ECO:0000313" key="4">
    <source>
        <dbReference type="Proteomes" id="UP000285060"/>
    </source>
</evidence>
<dbReference type="AlphaFoldDB" id="A0A3R6W430"/>
<feature type="region of interest" description="Disordered" evidence="1">
    <location>
        <begin position="79"/>
        <end position="169"/>
    </location>
</feature>
<feature type="compositionally biased region" description="Pro residues" evidence="1">
    <location>
        <begin position="103"/>
        <end position="123"/>
    </location>
</feature>
<dbReference type="CDD" id="cd00167">
    <property type="entry name" value="SANT"/>
    <property type="match status" value="1"/>
</dbReference>
<evidence type="ECO:0000256" key="1">
    <source>
        <dbReference type="SAM" id="MobiDB-lite"/>
    </source>
</evidence>
<protein>
    <recommendedName>
        <fullName evidence="2">HTH myb-type domain-containing protein</fullName>
    </recommendedName>
</protein>
<dbReference type="PROSITE" id="PS51294">
    <property type="entry name" value="HTH_MYB"/>
    <property type="match status" value="1"/>
</dbReference>
<dbReference type="VEuPathDB" id="FungiDB:H310_05872"/>
<dbReference type="SUPFAM" id="SSF46689">
    <property type="entry name" value="Homeodomain-like"/>
    <property type="match status" value="1"/>
</dbReference>
<organism evidence="3 4">
    <name type="scientific">Aphanomyces invadans</name>
    <dbReference type="NCBI Taxonomy" id="157072"/>
    <lineage>
        <taxon>Eukaryota</taxon>
        <taxon>Sar</taxon>
        <taxon>Stramenopiles</taxon>
        <taxon>Oomycota</taxon>
        <taxon>Saprolegniomycetes</taxon>
        <taxon>Saprolegniales</taxon>
        <taxon>Verrucalvaceae</taxon>
        <taxon>Aphanomyces</taxon>
    </lineage>
</organism>
<sequence length="339" mass="37726">MQDTEVARRRRPDVVDVATSNNVSSYSASSSSRGPWAQDEVHRLTHALSIFHDGQYHDIAKVIGTRSPQQVQMYLQKHRDALSKRQVGHRRRRSWEEGQPTNSAPPPMVPPTPPLHVTPPTAPPSSMANQRHRQSHPTYLHPPPSLARPTLPSPRHASSTPRNGTNRSVESMCDSVLNQFPGATYRDKLLNFYYRFNPSKVHEVDHILGLFRNRELRLFLNLSLKYKLSESMPQELITQRIRSLQRTPTPTGASSDAQDSNLRLLSSIVPPPQTFHDTRPFLPSPMALQQHHGHGGGSSVLPTLRPPLAALTPAATAVSTGRSLSAASWSANTTHAYHI</sequence>
<gene>
    <name evidence="3" type="ORF">DYB32_000653</name>
</gene>
<feature type="compositionally biased region" description="Polar residues" evidence="1">
    <location>
        <begin position="156"/>
        <end position="169"/>
    </location>
</feature>
<dbReference type="Proteomes" id="UP000285060">
    <property type="component" value="Unassembled WGS sequence"/>
</dbReference>
<accession>A0A3R6W430</accession>
<proteinExistence type="predicted"/>
<dbReference type="InterPro" id="IPR009057">
    <property type="entry name" value="Homeodomain-like_sf"/>
</dbReference>
<keyword evidence="4" id="KW-1185">Reference proteome</keyword>
<evidence type="ECO:0000259" key="2">
    <source>
        <dbReference type="PROSITE" id="PS51294"/>
    </source>
</evidence>